<dbReference type="OrthoDB" id="7585039at2"/>
<dbReference type="AlphaFoldDB" id="A0A4Q1KLA4"/>
<dbReference type="Pfam" id="PF13577">
    <property type="entry name" value="SnoaL_4"/>
    <property type="match status" value="1"/>
</dbReference>
<reference evidence="3" key="1">
    <citation type="submission" date="2019-01" db="EMBL/GenBank/DDBJ databases">
        <title>Cytophagaceae bacterium strain CAR-16.</title>
        <authorList>
            <person name="Chen W.-M."/>
        </authorList>
    </citation>
    <scope>NUCLEOTIDE SEQUENCE [LARGE SCALE GENOMIC DNA]</scope>
    <source>
        <strain evidence="3">CHR27</strain>
    </source>
</reference>
<dbReference type="InterPro" id="IPR037401">
    <property type="entry name" value="SnoaL-like"/>
</dbReference>
<protein>
    <submittedName>
        <fullName evidence="2">Nuclear transport factor 2 family protein</fullName>
    </submittedName>
</protein>
<comment type="caution">
    <text evidence="2">The sequence shown here is derived from an EMBL/GenBank/DDBJ whole genome shotgun (WGS) entry which is preliminary data.</text>
</comment>
<organism evidence="2 3">
    <name type="scientific">Sphingobium fluviale</name>
    <dbReference type="NCBI Taxonomy" id="2506423"/>
    <lineage>
        <taxon>Bacteria</taxon>
        <taxon>Pseudomonadati</taxon>
        <taxon>Pseudomonadota</taxon>
        <taxon>Alphaproteobacteria</taxon>
        <taxon>Sphingomonadales</taxon>
        <taxon>Sphingomonadaceae</taxon>
        <taxon>Sphingobium</taxon>
    </lineage>
</organism>
<accession>A0A4Q1KLA4</accession>
<dbReference type="EMBL" id="SBKP01000002">
    <property type="protein sequence ID" value="RXR30502.1"/>
    <property type="molecule type" value="Genomic_DNA"/>
</dbReference>
<name>A0A4Q1KLA4_9SPHN</name>
<gene>
    <name evidence="2" type="ORF">EQG66_04105</name>
</gene>
<evidence type="ECO:0000313" key="2">
    <source>
        <dbReference type="EMBL" id="RXR30502.1"/>
    </source>
</evidence>
<keyword evidence="3" id="KW-1185">Reference proteome</keyword>
<dbReference type="Gene3D" id="3.10.450.50">
    <property type="match status" value="1"/>
</dbReference>
<sequence length="227" mass="25815">MGGRRSRPLVRRSGIRETMMLSYEQEAIDKMIIAQQVAAWGIHRDAGNWEPLREIWTEDGTIEVTWFKGTADEFIDASKELTENPNRQPFNQHLFCGSVIEINGNHAVSEARGEVLIRLPCHGVMCDITSIVRFYDFFLKTSDGWKMKKRVGVFDKDMIAPMNYGEELKIDIDRLNSFPPAYRHIAYCLSQMGIEMNMHLPAPNSPEQRALYEEGAAWLAAGNTSSS</sequence>
<proteinExistence type="predicted"/>
<dbReference type="InterPro" id="IPR032710">
    <property type="entry name" value="NTF2-like_dom_sf"/>
</dbReference>
<feature type="domain" description="SnoaL-like" evidence="1">
    <location>
        <begin position="28"/>
        <end position="150"/>
    </location>
</feature>
<evidence type="ECO:0000259" key="1">
    <source>
        <dbReference type="Pfam" id="PF13577"/>
    </source>
</evidence>
<evidence type="ECO:0000313" key="3">
    <source>
        <dbReference type="Proteomes" id="UP000290958"/>
    </source>
</evidence>
<dbReference type="SUPFAM" id="SSF54427">
    <property type="entry name" value="NTF2-like"/>
    <property type="match status" value="1"/>
</dbReference>
<dbReference type="Proteomes" id="UP000290958">
    <property type="component" value="Unassembled WGS sequence"/>
</dbReference>